<evidence type="ECO:0000313" key="6">
    <source>
        <dbReference type="EMBL" id="QTD50723.1"/>
    </source>
</evidence>
<protein>
    <submittedName>
        <fullName evidence="6">DNA cytosine methyltransferase</fullName>
    </submittedName>
</protein>
<dbReference type="Gene3D" id="3.90.120.10">
    <property type="entry name" value="DNA Methylase, subunit A, domain 2"/>
    <property type="match status" value="1"/>
</dbReference>
<dbReference type="KEGG" id="scor:J3U87_34490"/>
<comment type="catalytic activity">
    <reaction evidence="5">
        <text>a 2'-deoxycytidine in DNA + S-adenosyl-L-methionine = a 5-methyl-2'-deoxycytidine in DNA + S-adenosyl-L-homocysteine + H(+)</text>
        <dbReference type="Rhea" id="RHEA:13681"/>
        <dbReference type="Rhea" id="RHEA-COMP:11369"/>
        <dbReference type="Rhea" id="RHEA-COMP:11370"/>
        <dbReference type="ChEBI" id="CHEBI:15378"/>
        <dbReference type="ChEBI" id="CHEBI:57856"/>
        <dbReference type="ChEBI" id="CHEBI:59789"/>
        <dbReference type="ChEBI" id="CHEBI:85452"/>
        <dbReference type="ChEBI" id="CHEBI:85454"/>
        <dbReference type="EC" id="2.1.1.37"/>
    </reaction>
</comment>
<keyword evidence="7" id="KW-1185">Reference proteome</keyword>
<dbReference type="Pfam" id="PF00145">
    <property type="entry name" value="DNA_methylase"/>
    <property type="match status" value="1"/>
</dbReference>
<keyword evidence="2" id="KW-0808">Transferase</keyword>
<dbReference type="InterPro" id="IPR001525">
    <property type="entry name" value="C5_MeTfrase"/>
</dbReference>
<dbReference type="InterPro" id="IPR029063">
    <property type="entry name" value="SAM-dependent_MTases_sf"/>
</dbReference>
<keyword evidence="4" id="KW-0680">Restriction system</keyword>
<dbReference type="SUPFAM" id="SSF53335">
    <property type="entry name" value="S-adenosyl-L-methionine-dependent methyltransferases"/>
    <property type="match status" value="1"/>
</dbReference>
<keyword evidence="3" id="KW-0949">S-adenosyl-L-methionine</keyword>
<dbReference type="GO" id="GO:0009307">
    <property type="term" value="P:DNA restriction-modification system"/>
    <property type="evidence" value="ECO:0007669"/>
    <property type="project" value="UniProtKB-KW"/>
</dbReference>
<dbReference type="InterPro" id="IPR031303">
    <property type="entry name" value="C5_meth_CS"/>
</dbReference>
<dbReference type="GO" id="GO:0032259">
    <property type="term" value="P:methylation"/>
    <property type="evidence" value="ECO:0007669"/>
    <property type="project" value="UniProtKB-KW"/>
</dbReference>
<evidence type="ECO:0000256" key="4">
    <source>
        <dbReference type="ARBA" id="ARBA00022747"/>
    </source>
</evidence>
<evidence type="ECO:0000256" key="1">
    <source>
        <dbReference type="ARBA" id="ARBA00022603"/>
    </source>
</evidence>
<evidence type="ECO:0000313" key="7">
    <source>
        <dbReference type="Proteomes" id="UP000663929"/>
    </source>
</evidence>
<dbReference type="PROSITE" id="PS00095">
    <property type="entry name" value="C5_MTASE_2"/>
    <property type="match status" value="1"/>
</dbReference>
<dbReference type="AlphaFoldDB" id="A0A8A4TME4"/>
<proteinExistence type="predicted"/>
<name>A0A8A4TME4_SULCO</name>
<gene>
    <name evidence="6" type="ORF">J3U87_34490</name>
</gene>
<accession>A0A8A4TME4</accession>
<reference evidence="6" key="1">
    <citation type="submission" date="2021-03" db="EMBL/GenBank/DDBJ databases">
        <title>Acanthopleuribacteraceae sp. M133.</title>
        <authorList>
            <person name="Wang G."/>
        </authorList>
    </citation>
    <scope>NUCLEOTIDE SEQUENCE</scope>
    <source>
        <strain evidence="6">M133</strain>
    </source>
</reference>
<sequence length="145" mass="16897">MKLTNVTRSCQALDETPKGLFDRRSDIGATNQEKPQNLVIPVRAPKTRNLSFNRRRFRQPGDPIFTLTTSDRSGVWYRDQIRELTPLEWERLQGFPDHWTRLGQDVHGQVVPVSNTRRYKALGNAVTVPVIRWLASRLKWVMENE</sequence>
<dbReference type="Proteomes" id="UP000663929">
    <property type="component" value="Chromosome"/>
</dbReference>
<evidence type="ECO:0000256" key="3">
    <source>
        <dbReference type="ARBA" id="ARBA00022691"/>
    </source>
</evidence>
<evidence type="ECO:0000256" key="5">
    <source>
        <dbReference type="ARBA" id="ARBA00047422"/>
    </source>
</evidence>
<keyword evidence="1 6" id="KW-0489">Methyltransferase</keyword>
<dbReference type="GO" id="GO:0003886">
    <property type="term" value="F:DNA (cytosine-5-)-methyltransferase activity"/>
    <property type="evidence" value="ECO:0007669"/>
    <property type="project" value="UniProtKB-EC"/>
</dbReference>
<organism evidence="6 7">
    <name type="scientific">Sulfidibacter corallicola</name>
    <dbReference type="NCBI Taxonomy" id="2818388"/>
    <lineage>
        <taxon>Bacteria</taxon>
        <taxon>Pseudomonadati</taxon>
        <taxon>Acidobacteriota</taxon>
        <taxon>Holophagae</taxon>
        <taxon>Acanthopleuribacterales</taxon>
        <taxon>Acanthopleuribacteraceae</taxon>
        <taxon>Sulfidibacter</taxon>
    </lineage>
</organism>
<evidence type="ECO:0000256" key="2">
    <source>
        <dbReference type="ARBA" id="ARBA00022679"/>
    </source>
</evidence>
<dbReference type="EMBL" id="CP071793">
    <property type="protein sequence ID" value="QTD50723.1"/>
    <property type="molecule type" value="Genomic_DNA"/>
</dbReference>